<dbReference type="Proteomes" id="UP000295645">
    <property type="component" value="Unassembled WGS sequence"/>
</dbReference>
<keyword evidence="8" id="KW-1185">Reference proteome</keyword>
<dbReference type="PANTHER" id="PTHR10924">
    <property type="entry name" value="MAJOR FACILITATOR SUPERFAMILY PROTEIN-RELATED"/>
    <property type="match status" value="1"/>
</dbReference>
<feature type="transmembrane region" description="Helical" evidence="5">
    <location>
        <begin position="103"/>
        <end position="125"/>
    </location>
</feature>
<proteinExistence type="predicted"/>
<dbReference type="SUPFAM" id="SSF103473">
    <property type="entry name" value="MFS general substrate transporter"/>
    <property type="match status" value="1"/>
</dbReference>
<dbReference type="InterPro" id="IPR020846">
    <property type="entry name" value="MFS_dom"/>
</dbReference>
<organism evidence="7 8">
    <name type="scientific">Luteibacter rhizovicinus</name>
    <dbReference type="NCBI Taxonomy" id="242606"/>
    <lineage>
        <taxon>Bacteria</taxon>
        <taxon>Pseudomonadati</taxon>
        <taxon>Pseudomonadota</taxon>
        <taxon>Gammaproteobacteria</taxon>
        <taxon>Lysobacterales</taxon>
        <taxon>Rhodanobacteraceae</taxon>
        <taxon>Luteibacter</taxon>
    </lineage>
</organism>
<sequence length="387" mass="40964">MIPMRYRALTIYAALQALMQFEWLRFAPITTEIASQYGVSPSAIGNLSLVFPLLFIPLALPAGLLLDRVPVRTSLRISAVGMALAALLRILGPSYGFLLAGQVMFSVLQPLVMALVARLAAVWFAEDERLRATEISSMAIFAGLGLAFVLVPVIGFRTLWLDVAVLGALAVSTLLWVPADPREAAATPGPRPSWRSGMLAMLRAPAFLVVTAYFFLANGYFNAISTWLESILHRHGIDPQTAGIVALCMLISGIVCMALIERVSSWLSLRMLMLIAALGSIGVTVVLFTSSSPVVLGLAGILLGATLLAPLPLLIQVVAKSAGEEHAGTAASLFFLMGNAGAAAFIAAFEPIADAGQWTLGCCLLIAMLVVQGVLAAIGGPRQRWPA</sequence>
<keyword evidence="4 5" id="KW-0472">Membrane</keyword>
<evidence type="ECO:0000313" key="8">
    <source>
        <dbReference type="Proteomes" id="UP000295645"/>
    </source>
</evidence>
<keyword evidence="2 5" id="KW-0812">Transmembrane</keyword>
<accession>A0A4R3YM88</accession>
<evidence type="ECO:0000256" key="5">
    <source>
        <dbReference type="SAM" id="Phobius"/>
    </source>
</evidence>
<evidence type="ECO:0000256" key="1">
    <source>
        <dbReference type="ARBA" id="ARBA00004141"/>
    </source>
</evidence>
<dbReference type="EMBL" id="SMCS01000005">
    <property type="protein sequence ID" value="TCV93410.1"/>
    <property type="molecule type" value="Genomic_DNA"/>
</dbReference>
<comment type="caution">
    <text evidence="7">The sequence shown here is derived from an EMBL/GenBank/DDBJ whole genome shotgun (WGS) entry which is preliminary data.</text>
</comment>
<evidence type="ECO:0000256" key="2">
    <source>
        <dbReference type="ARBA" id="ARBA00022692"/>
    </source>
</evidence>
<feature type="transmembrane region" description="Helical" evidence="5">
    <location>
        <begin position="241"/>
        <end position="260"/>
    </location>
</feature>
<feature type="transmembrane region" description="Helical" evidence="5">
    <location>
        <begin position="267"/>
        <end position="288"/>
    </location>
</feature>
<evidence type="ECO:0000256" key="3">
    <source>
        <dbReference type="ARBA" id="ARBA00022989"/>
    </source>
</evidence>
<comment type="subcellular location">
    <subcellularLocation>
        <location evidence="1">Membrane</location>
        <topology evidence="1">Multi-pass membrane protein</topology>
    </subcellularLocation>
</comment>
<dbReference type="PROSITE" id="PS50850">
    <property type="entry name" value="MFS"/>
    <property type="match status" value="1"/>
</dbReference>
<dbReference type="Pfam" id="PF07690">
    <property type="entry name" value="MFS_1"/>
    <property type="match status" value="1"/>
</dbReference>
<evidence type="ECO:0000313" key="7">
    <source>
        <dbReference type="EMBL" id="TCV93410.1"/>
    </source>
</evidence>
<feature type="transmembrane region" description="Helical" evidence="5">
    <location>
        <begin position="355"/>
        <end position="378"/>
    </location>
</feature>
<dbReference type="GO" id="GO:0016020">
    <property type="term" value="C:membrane"/>
    <property type="evidence" value="ECO:0007669"/>
    <property type="project" value="UniProtKB-SubCell"/>
</dbReference>
<feature type="transmembrane region" description="Helical" evidence="5">
    <location>
        <begin position="294"/>
        <end position="315"/>
    </location>
</feature>
<feature type="transmembrane region" description="Helical" evidence="5">
    <location>
        <begin position="43"/>
        <end position="66"/>
    </location>
</feature>
<dbReference type="PANTHER" id="PTHR10924:SF6">
    <property type="entry name" value="SOLUTE CARRIER FAMILY 49 MEMBER A3"/>
    <property type="match status" value="1"/>
</dbReference>
<dbReference type="Gene3D" id="1.20.1250.20">
    <property type="entry name" value="MFS general substrate transporter like domains"/>
    <property type="match status" value="1"/>
</dbReference>
<evidence type="ECO:0000256" key="4">
    <source>
        <dbReference type="ARBA" id="ARBA00023136"/>
    </source>
</evidence>
<dbReference type="InterPro" id="IPR049680">
    <property type="entry name" value="FLVCR1-2_SLC49-like"/>
</dbReference>
<feature type="transmembrane region" description="Helical" evidence="5">
    <location>
        <begin position="137"/>
        <end position="154"/>
    </location>
</feature>
<reference evidence="7 8" key="1">
    <citation type="submission" date="2019-03" db="EMBL/GenBank/DDBJ databases">
        <title>Above-ground endophytic microbial communities from plants in different locations in the United States.</title>
        <authorList>
            <person name="Frank C."/>
        </authorList>
    </citation>
    <scope>NUCLEOTIDE SEQUENCE [LARGE SCALE GENOMIC DNA]</scope>
    <source>
        <strain evidence="7 8">LP_13_YM</strain>
    </source>
</reference>
<feature type="domain" description="Major facilitator superfamily (MFS) profile" evidence="6">
    <location>
        <begin position="1"/>
        <end position="384"/>
    </location>
</feature>
<name>A0A4R3YM88_9GAMM</name>
<feature type="transmembrane region" description="Helical" evidence="5">
    <location>
        <begin position="73"/>
        <end position="91"/>
    </location>
</feature>
<dbReference type="AlphaFoldDB" id="A0A4R3YM88"/>
<evidence type="ECO:0000259" key="6">
    <source>
        <dbReference type="PROSITE" id="PS50850"/>
    </source>
</evidence>
<dbReference type="InterPro" id="IPR036259">
    <property type="entry name" value="MFS_trans_sf"/>
</dbReference>
<dbReference type="InterPro" id="IPR011701">
    <property type="entry name" value="MFS"/>
</dbReference>
<dbReference type="GO" id="GO:0022857">
    <property type="term" value="F:transmembrane transporter activity"/>
    <property type="evidence" value="ECO:0007669"/>
    <property type="project" value="InterPro"/>
</dbReference>
<feature type="transmembrane region" description="Helical" evidence="5">
    <location>
        <begin position="200"/>
        <end position="221"/>
    </location>
</feature>
<keyword evidence="3 5" id="KW-1133">Transmembrane helix</keyword>
<feature type="transmembrane region" description="Helical" evidence="5">
    <location>
        <begin position="327"/>
        <end position="349"/>
    </location>
</feature>
<gene>
    <name evidence="7" type="ORF">EC912_105271</name>
</gene>
<protein>
    <submittedName>
        <fullName evidence="7">Putative MFS family arabinose efflux permease</fullName>
    </submittedName>
</protein>